<feature type="domain" description="Periplasmic binding protein" evidence="4">
    <location>
        <begin position="31"/>
        <end position="299"/>
    </location>
</feature>
<accession>A0ABU7JGZ4</accession>
<keyword evidence="6" id="KW-1185">Reference proteome</keyword>
<gene>
    <name evidence="5" type="ORF">QWF21_11715</name>
</gene>
<evidence type="ECO:0000256" key="3">
    <source>
        <dbReference type="ARBA" id="ARBA00022729"/>
    </source>
</evidence>
<dbReference type="SUPFAM" id="SSF53822">
    <property type="entry name" value="Periplasmic binding protein-like I"/>
    <property type="match status" value="1"/>
</dbReference>
<evidence type="ECO:0000256" key="1">
    <source>
        <dbReference type="ARBA" id="ARBA00004196"/>
    </source>
</evidence>
<evidence type="ECO:0000313" key="6">
    <source>
        <dbReference type="Proteomes" id="UP001339167"/>
    </source>
</evidence>
<comment type="subcellular location">
    <subcellularLocation>
        <location evidence="1">Cell envelope</location>
    </subcellularLocation>
</comment>
<reference evidence="5 6" key="1">
    <citation type="submission" date="2023-06" db="EMBL/GenBank/DDBJ databases">
        <title>Alkalimonas sp., MEB004 an alkaliphilic bacterium isolated from Lonar Lake, India.</title>
        <authorList>
            <person name="Joshi A."/>
            <person name="Thite S."/>
        </authorList>
    </citation>
    <scope>NUCLEOTIDE SEQUENCE [LARGE SCALE GENOMIC DNA]</scope>
    <source>
        <strain evidence="5 6">MEB004</strain>
    </source>
</reference>
<dbReference type="Gene3D" id="3.40.50.2300">
    <property type="match status" value="2"/>
</dbReference>
<proteinExistence type="inferred from homology"/>
<evidence type="ECO:0000313" key="5">
    <source>
        <dbReference type="EMBL" id="MEE2024915.1"/>
    </source>
</evidence>
<evidence type="ECO:0000259" key="4">
    <source>
        <dbReference type="Pfam" id="PF13407"/>
    </source>
</evidence>
<protein>
    <submittedName>
        <fullName evidence="5">ABC transporter substrate-binding protein</fullName>
    </submittedName>
</protein>
<dbReference type="CDD" id="cd06324">
    <property type="entry name" value="PBP1_ABC_sugar_binding-like"/>
    <property type="match status" value="1"/>
</dbReference>
<evidence type="ECO:0000256" key="2">
    <source>
        <dbReference type="ARBA" id="ARBA00007639"/>
    </source>
</evidence>
<dbReference type="Proteomes" id="UP001339167">
    <property type="component" value="Unassembled WGS sequence"/>
</dbReference>
<comment type="caution">
    <text evidence="5">The sequence shown here is derived from an EMBL/GenBank/DDBJ whole genome shotgun (WGS) entry which is preliminary data.</text>
</comment>
<dbReference type="EMBL" id="JAUGZK010000008">
    <property type="protein sequence ID" value="MEE2024915.1"/>
    <property type="molecule type" value="Genomic_DNA"/>
</dbReference>
<keyword evidence="3" id="KW-0732">Signal</keyword>
<dbReference type="PANTHER" id="PTHR46847">
    <property type="entry name" value="D-ALLOSE-BINDING PERIPLASMIC PROTEIN-RELATED"/>
    <property type="match status" value="1"/>
</dbReference>
<sequence length="360" mass="40255">MSGHCRLLLLIMGFSLGSMPVLFAAPKVLFVSPSHAGDPFFQYVEQYARIASEDLGLELEVIYGDGNRLLQLQQLESYLKQQQPHYIVVQPYSGGAKALMDLLAGYPQLKVITFERILLASEEMSIGVPGQHYSNWIAEIYFDNASASLALSKALLEACRSQAKAGRHDVIGLNGAHGFESEERGRMIVELSRHDPDYRFQQLVYSQWQRDLAARQSQQLLRRYPKTSVIWAASDWIALGVLDMLNEQATESASYCIGGFDWLPEGIAAIQNGQLSASVGGHYMMGAWAMVAVYDHWQGALPAGKLAGSPAFALEVISSDNVQQYLPLLQPDYWQNFDFRSLTFRHQPEQSHYAFQLLAK</sequence>
<comment type="similarity">
    <text evidence="2">Belongs to the bacterial solute-binding protein 2 family.</text>
</comment>
<dbReference type="RefSeq" id="WP_330088240.1">
    <property type="nucleotide sequence ID" value="NZ_JAUGZK010000008.1"/>
</dbReference>
<organism evidence="5 6">
    <name type="scientific">Alkalimonas mucilaginosa</name>
    <dbReference type="NCBI Taxonomy" id="3057676"/>
    <lineage>
        <taxon>Bacteria</taxon>
        <taxon>Pseudomonadati</taxon>
        <taxon>Pseudomonadota</taxon>
        <taxon>Gammaproteobacteria</taxon>
        <taxon>Alkalimonas</taxon>
    </lineage>
</organism>
<dbReference type="InterPro" id="IPR025997">
    <property type="entry name" value="SBP_2_dom"/>
</dbReference>
<dbReference type="InterPro" id="IPR028082">
    <property type="entry name" value="Peripla_BP_I"/>
</dbReference>
<dbReference type="PANTHER" id="PTHR46847:SF2">
    <property type="entry name" value="ABC TRANSPORTER SUGAR-BINDING PROTEIN"/>
    <property type="match status" value="1"/>
</dbReference>
<name>A0ABU7JGZ4_9GAMM</name>
<dbReference type="Pfam" id="PF13407">
    <property type="entry name" value="Peripla_BP_4"/>
    <property type="match status" value="1"/>
</dbReference>